<dbReference type="NCBIfam" id="TIGR00150">
    <property type="entry name" value="T6A_YjeE"/>
    <property type="match status" value="1"/>
</dbReference>
<accession>A0A2U2BWU2</accession>
<keyword evidence="7" id="KW-0547">Nucleotide-binding</keyword>
<evidence type="ECO:0000256" key="4">
    <source>
        <dbReference type="ARBA" id="ARBA00022490"/>
    </source>
</evidence>
<dbReference type="Proteomes" id="UP000245168">
    <property type="component" value="Unassembled WGS sequence"/>
</dbReference>
<keyword evidence="12" id="KW-1185">Reference proteome</keyword>
<dbReference type="AlphaFoldDB" id="A0A2U2BWU2"/>
<dbReference type="OrthoDB" id="9800307at2"/>
<evidence type="ECO:0000256" key="10">
    <source>
        <dbReference type="ARBA" id="ARBA00032441"/>
    </source>
</evidence>
<dbReference type="PANTHER" id="PTHR33540">
    <property type="entry name" value="TRNA THREONYLCARBAMOYLADENOSINE BIOSYNTHESIS PROTEIN TSAE"/>
    <property type="match status" value="1"/>
</dbReference>
<keyword evidence="6" id="KW-0479">Metal-binding</keyword>
<keyword evidence="9" id="KW-0460">Magnesium</keyword>
<protein>
    <recommendedName>
        <fullName evidence="3">tRNA threonylcarbamoyladenosine biosynthesis protein TsaE</fullName>
    </recommendedName>
    <alternativeName>
        <fullName evidence="10">t(6)A37 threonylcarbamoyladenosine biosynthesis protein TsaE</fullName>
    </alternativeName>
</protein>
<comment type="subcellular location">
    <subcellularLocation>
        <location evidence="1">Cytoplasm</location>
    </subcellularLocation>
</comment>
<dbReference type="InterPro" id="IPR003442">
    <property type="entry name" value="T6A_TsaE"/>
</dbReference>
<dbReference type="GO" id="GO:0002949">
    <property type="term" value="P:tRNA threonylcarbamoyladenosine modification"/>
    <property type="evidence" value="ECO:0007669"/>
    <property type="project" value="InterPro"/>
</dbReference>
<evidence type="ECO:0000256" key="3">
    <source>
        <dbReference type="ARBA" id="ARBA00019010"/>
    </source>
</evidence>
<dbReference type="GO" id="GO:0046872">
    <property type="term" value="F:metal ion binding"/>
    <property type="evidence" value="ECO:0007669"/>
    <property type="project" value="UniProtKB-KW"/>
</dbReference>
<evidence type="ECO:0000256" key="2">
    <source>
        <dbReference type="ARBA" id="ARBA00007599"/>
    </source>
</evidence>
<reference evidence="12" key="1">
    <citation type="submission" date="2018-05" db="EMBL/GenBank/DDBJ databases">
        <authorList>
            <person name="Liu B.-T."/>
        </authorList>
    </citation>
    <scope>NUCLEOTIDE SEQUENCE [LARGE SCALE GENOMIC DNA]</scope>
    <source>
        <strain evidence="12">WD6-1</strain>
    </source>
</reference>
<evidence type="ECO:0000256" key="5">
    <source>
        <dbReference type="ARBA" id="ARBA00022694"/>
    </source>
</evidence>
<evidence type="ECO:0000256" key="6">
    <source>
        <dbReference type="ARBA" id="ARBA00022723"/>
    </source>
</evidence>
<dbReference type="InterPro" id="IPR027417">
    <property type="entry name" value="P-loop_NTPase"/>
</dbReference>
<evidence type="ECO:0000256" key="7">
    <source>
        <dbReference type="ARBA" id="ARBA00022741"/>
    </source>
</evidence>
<comment type="similarity">
    <text evidence="2">Belongs to the TsaE family.</text>
</comment>
<keyword evidence="4" id="KW-0963">Cytoplasm</keyword>
<dbReference type="PANTHER" id="PTHR33540:SF2">
    <property type="entry name" value="TRNA THREONYLCARBAMOYLADENOSINE BIOSYNTHESIS PROTEIN TSAE"/>
    <property type="match status" value="1"/>
</dbReference>
<keyword evidence="11" id="KW-0808">Transferase</keyword>
<dbReference type="RefSeq" id="WP_109251742.1">
    <property type="nucleotide sequence ID" value="NZ_QEXV01000001.1"/>
</dbReference>
<sequence>MDRLALTLPDAAAADAFGRRLATLLAPGDAVLLAGDLGAGKTTIARGVIAGFAGVDDAPSPTYTLVQAYENAAGTSLVHADLYRVEDPGELEELGLDEALETGALLVEWPDRLDGWRPETRLEIALEETPDGGRRADIAAYGGWEDRLGQLA</sequence>
<dbReference type="GO" id="GO:0005524">
    <property type="term" value="F:ATP binding"/>
    <property type="evidence" value="ECO:0007669"/>
    <property type="project" value="UniProtKB-KW"/>
</dbReference>
<keyword evidence="5" id="KW-0819">tRNA processing</keyword>
<dbReference type="GO" id="GO:0005737">
    <property type="term" value="C:cytoplasm"/>
    <property type="evidence" value="ECO:0007669"/>
    <property type="project" value="UniProtKB-SubCell"/>
</dbReference>
<dbReference type="GO" id="GO:0016740">
    <property type="term" value="F:transferase activity"/>
    <property type="evidence" value="ECO:0007669"/>
    <property type="project" value="UniProtKB-KW"/>
</dbReference>
<evidence type="ECO:0000256" key="8">
    <source>
        <dbReference type="ARBA" id="ARBA00022840"/>
    </source>
</evidence>
<proteinExistence type="inferred from homology"/>
<keyword evidence="8" id="KW-0067">ATP-binding</keyword>
<organism evidence="11 12">
    <name type="scientific">Marinicauda salina</name>
    <dbReference type="NCBI Taxonomy" id="2135793"/>
    <lineage>
        <taxon>Bacteria</taxon>
        <taxon>Pseudomonadati</taxon>
        <taxon>Pseudomonadota</taxon>
        <taxon>Alphaproteobacteria</taxon>
        <taxon>Maricaulales</taxon>
        <taxon>Maricaulaceae</taxon>
        <taxon>Marinicauda</taxon>
    </lineage>
</organism>
<dbReference type="Pfam" id="PF02367">
    <property type="entry name" value="TsaE"/>
    <property type="match status" value="1"/>
</dbReference>
<dbReference type="Gene3D" id="3.40.50.300">
    <property type="entry name" value="P-loop containing nucleotide triphosphate hydrolases"/>
    <property type="match status" value="1"/>
</dbReference>
<comment type="caution">
    <text evidence="11">The sequence shown here is derived from an EMBL/GenBank/DDBJ whole genome shotgun (WGS) entry which is preliminary data.</text>
</comment>
<evidence type="ECO:0000313" key="12">
    <source>
        <dbReference type="Proteomes" id="UP000245168"/>
    </source>
</evidence>
<dbReference type="EMBL" id="QEXV01000001">
    <property type="protein sequence ID" value="PWE18467.1"/>
    <property type="molecule type" value="Genomic_DNA"/>
</dbReference>
<evidence type="ECO:0000256" key="9">
    <source>
        <dbReference type="ARBA" id="ARBA00022842"/>
    </source>
</evidence>
<gene>
    <name evidence="11" type="ORF">DDZ18_02345</name>
</gene>
<dbReference type="SUPFAM" id="SSF52540">
    <property type="entry name" value="P-loop containing nucleoside triphosphate hydrolases"/>
    <property type="match status" value="1"/>
</dbReference>
<name>A0A2U2BWU2_9PROT</name>
<evidence type="ECO:0000256" key="1">
    <source>
        <dbReference type="ARBA" id="ARBA00004496"/>
    </source>
</evidence>
<evidence type="ECO:0000313" key="11">
    <source>
        <dbReference type="EMBL" id="PWE18467.1"/>
    </source>
</evidence>